<sequence>MEMKWEMMYPMKLCELNRHSWLFSLEIKALIKKMVRAARKKRKTFWALLQACVYGFWNFIYFLNINF</sequence>
<comment type="caution">
    <text evidence="1">The sequence shown here is derived from an EMBL/GenBank/DDBJ whole genome shotgun (WGS) entry which is preliminary data.</text>
</comment>
<dbReference type="Proteomes" id="UP001055879">
    <property type="component" value="Linkage Group LG10"/>
</dbReference>
<organism evidence="1 2">
    <name type="scientific">Arctium lappa</name>
    <name type="common">Greater burdock</name>
    <name type="synonym">Lappa major</name>
    <dbReference type="NCBI Taxonomy" id="4217"/>
    <lineage>
        <taxon>Eukaryota</taxon>
        <taxon>Viridiplantae</taxon>
        <taxon>Streptophyta</taxon>
        <taxon>Embryophyta</taxon>
        <taxon>Tracheophyta</taxon>
        <taxon>Spermatophyta</taxon>
        <taxon>Magnoliopsida</taxon>
        <taxon>eudicotyledons</taxon>
        <taxon>Gunneridae</taxon>
        <taxon>Pentapetalae</taxon>
        <taxon>asterids</taxon>
        <taxon>campanulids</taxon>
        <taxon>Asterales</taxon>
        <taxon>Asteraceae</taxon>
        <taxon>Carduoideae</taxon>
        <taxon>Cardueae</taxon>
        <taxon>Arctiinae</taxon>
        <taxon>Arctium</taxon>
    </lineage>
</organism>
<dbReference type="EMBL" id="CM042056">
    <property type="protein sequence ID" value="KAI3696840.1"/>
    <property type="molecule type" value="Genomic_DNA"/>
</dbReference>
<reference evidence="2" key="1">
    <citation type="journal article" date="2022" name="Mol. Ecol. Resour.">
        <title>The genomes of chicory, endive, great burdock and yacon provide insights into Asteraceae palaeo-polyploidization history and plant inulin production.</title>
        <authorList>
            <person name="Fan W."/>
            <person name="Wang S."/>
            <person name="Wang H."/>
            <person name="Wang A."/>
            <person name="Jiang F."/>
            <person name="Liu H."/>
            <person name="Zhao H."/>
            <person name="Xu D."/>
            <person name="Zhang Y."/>
        </authorList>
    </citation>
    <scope>NUCLEOTIDE SEQUENCE [LARGE SCALE GENOMIC DNA]</scope>
    <source>
        <strain evidence="2">cv. Niubang</strain>
    </source>
</reference>
<name>A0ACB8ZHP4_ARCLA</name>
<accession>A0ACB8ZHP4</accession>
<keyword evidence="2" id="KW-1185">Reference proteome</keyword>
<gene>
    <name evidence="1" type="ORF">L6452_29420</name>
</gene>
<evidence type="ECO:0000313" key="1">
    <source>
        <dbReference type="EMBL" id="KAI3696840.1"/>
    </source>
</evidence>
<protein>
    <submittedName>
        <fullName evidence="1">Uncharacterized protein</fullName>
    </submittedName>
</protein>
<reference evidence="1 2" key="2">
    <citation type="journal article" date="2022" name="Mol. Ecol. Resour.">
        <title>The genomes of chicory, endive, great burdock and yacon provide insights into Asteraceae paleo-polyploidization history and plant inulin production.</title>
        <authorList>
            <person name="Fan W."/>
            <person name="Wang S."/>
            <person name="Wang H."/>
            <person name="Wang A."/>
            <person name="Jiang F."/>
            <person name="Liu H."/>
            <person name="Zhao H."/>
            <person name="Xu D."/>
            <person name="Zhang Y."/>
        </authorList>
    </citation>
    <scope>NUCLEOTIDE SEQUENCE [LARGE SCALE GENOMIC DNA]</scope>
    <source>
        <strain evidence="2">cv. Niubang</strain>
    </source>
</reference>
<proteinExistence type="predicted"/>
<evidence type="ECO:0000313" key="2">
    <source>
        <dbReference type="Proteomes" id="UP001055879"/>
    </source>
</evidence>